<dbReference type="OrthoDB" id="5705747at2"/>
<dbReference type="RefSeq" id="WP_144570936.1">
    <property type="nucleotide sequence ID" value="NZ_VLKG01000003.1"/>
</dbReference>
<dbReference type="AlphaFoldDB" id="A0A562IZ10"/>
<gene>
    <name evidence="1" type="ORF">LX59_01214</name>
</gene>
<keyword evidence="2" id="KW-1185">Reference proteome</keyword>
<protein>
    <recommendedName>
        <fullName evidence="3">Flagellar basal body rod FlgEFG protein</fullName>
    </recommendedName>
</protein>
<dbReference type="EMBL" id="VLKG01000003">
    <property type="protein sequence ID" value="TWH76291.1"/>
    <property type="molecule type" value="Genomic_DNA"/>
</dbReference>
<accession>A0A562IZ10</accession>
<reference evidence="1 2" key="1">
    <citation type="submission" date="2019-07" db="EMBL/GenBank/DDBJ databases">
        <title>Genomic Encyclopedia of Type Strains, Phase I: the one thousand microbial genomes (KMG-I) project.</title>
        <authorList>
            <person name="Kyrpides N."/>
        </authorList>
    </citation>
    <scope>NUCLEOTIDE SEQUENCE [LARGE SCALE GENOMIC DNA]</scope>
    <source>
        <strain evidence="1 2">DSM 375</strain>
    </source>
</reference>
<comment type="caution">
    <text evidence="1">The sequence shown here is derived from an EMBL/GenBank/DDBJ whole genome shotgun (WGS) entry which is preliminary data.</text>
</comment>
<organism evidence="1 2">
    <name type="scientific">Azomonas agilis</name>
    <dbReference type="NCBI Taxonomy" id="116849"/>
    <lineage>
        <taxon>Bacteria</taxon>
        <taxon>Pseudomonadati</taxon>
        <taxon>Pseudomonadota</taxon>
        <taxon>Gammaproteobacteria</taxon>
        <taxon>Pseudomonadales</taxon>
        <taxon>Pseudomonadaceae</taxon>
        <taxon>Azomonas</taxon>
    </lineage>
</organism>
<evidence type="ECO:0000313" key="2">
    <source>
        <dbReference type="Proteomes" id="UP000319627"/>
    </source>
</evidence>
<evidence type="ECO:0008006" key="3">
    <source>
        <dbReference type="Google" id="ProtNLM"/>
    </source>
</evidence>
<name>A0A562IZ10_9GAMM</name>
<evidence type="ECO:0000313" key="1">
    <source>
        <dbReference type="EMBL" id="TWH76291.1"/>
    </source>
</evidence>
<dbReference type="Proteomes" id="UP000319627">
    <property type="component" value="Unassembled WGS sequence"/>
</dbReference>
<proteinExistence type="predicted"/>
<sequence>MELTSVSLMGQGLSAYQSGQRQIDTAGTAIANNSLPSPDNSLVVAERQDITDSLVQLKVGEINAQAGVKVMETADQVLGTLIDVQA</sequence>